<feature type="domain" description="Peptidase S9 prolyl oligopeptidase catalytic" evidence="12">
    <location>
        <begin position="85"/>
        <end position="187"/>
    </location>
</feature>
<evidence type="ECO:0000256" key="10">
    <source>
        <dbReference type="SAM" id="MobiDB-lite"/>
    </source>
</evidence>
<comment type="subcellular location">
    <subcellularLocation>
        <location evidence="1">Secreted</location>
    </subcellularLocation>
</comment>
<sequence length="481" mass="51002">MAALVRVALWLLLSATIVSAGCSGNSSWTFDTTNHSNQTLATTNGMRSFWVHVPASYNASVAHPVVLSFHGYDEDERINEDATGFSKEGLLIAGMGFVAVYPLATYGSGKFGKPARAWIGAPYSSPEADDLNFVLSILDALQSSLCVDNNRMYAAGMSNGGGFVNLLACTPQTRQHFAAFAPVSPALYVGTHPFSPNCTIEPGGAVPLITFHGSADEMIPYGGRTASDMPPALGPPGANMTTPSIVDWLAGWAERDGCDGNDSNSSVAFTGSGAFVGEETTTPYAGTTETSWSSGCADGSQIKAFLIANGTHRWPSTVGDDAAPYAFNATQAQIVPFFAQYSNNDFRGTYTRCILVFGRFSMVRDYAAHTFSRDDRSRNAQTTWSRLSFAASGSISPSATSLIRSPLHRMELDPPLPALTSSVDLPFRSGTGRRGSKAPPYEARDYLRRHGPAAELAVFGKENTTSLSSCGGVAPTLSPLS</sequence>
<keyword evidence="14" id="KW-1185">Reference proteome</keyword>
<gene>
    <name evidence="13" type="ORF">MCHLO_11321</name>
</gene>
<keyword evidence="3" id="KW-0964">Secreted</keyword>
<evidence type="ECO:0000256" key="3">
    <source>
        <dbReference type="ARBA" id="ARBA00022525"/>
    </source>
</evidence>
<feature type="region of interest" description="Disordered" evidence="10">
    <location>
        <begin position="423"/>
        <end position="442"/>
    </location>
</feature>
<evidence type="ECO:0000256" key="5">
    <source>
        <dbReference type="ARBA" id="ARBA00022729"/>
    </source>
</evidence>
<keyword evidence="7" id="KW-0119">Carbohydrate metabolism</keyword>
<keyword evidence="6" id="KW-0378">Hydrolase</keyword>
<dbReference type="Gene3D" id="3.40.50.1820">
    <property type="entry name" value="alpha/beta hydrolase"/>
    <property type="match status" value="1"/>
</dbReference>
<dbReference type="PANTHER" id="PTHR38050:SF2">
    <property type="entry name" value="FERULOYL ESTERASE C-RELATED"/>
    <property type="match status" value="1"/>
</dbReference>
<evidence type="ECO:0000313" key="14">
    <source>
        <dbReference type="Proteomes" id="UP000815677"/>
    </source>
</evidence>
<reference evidence="13" key="1">
    <citation type="submission" date="2014-09" db="EMBL/GenBank/DDBJ databases">
        <title>Genome sequence of the luminous mushroom Mycena chlorophos for searching fungal bioluminescence genes.</title>
        <authorList>
            <person name="Tanaka Y."/>
            <person name="Kasuga D."/>
            <person name="Oba Y."/>
            <person name="Hase S."/>
            <person name="Sato K."/>
            <person name="Oba Y."/>
            <person name="Sakakibara Y."/>
        </authorList>
    </citation>
    <scope>NUCLEOTIDE SEQUENCE</scope>
</reference>
<evidence type="ECO:0000256" key="8">
    <source>
        <dbReference type="ARBA" id="ARBA00023326"/>
    </source>
</evidence>
<name>A0ABQ0LTM1_MYCCL</name>
<dbReference type="Pfam" id="PF00326">
    <property type="entry name" value="Peptidase_S9"/>
    <property type="match status" value="1"/>
</dbReference>
<dbReference type="PANTHER" id="PTHR38050">
    <property type="match status" value="1"/>
</dbReference>
<dbReference type="InterPro" id="IPR029058">
    <property type="entry name" value="AB_hydrolase_fold"/>
</dbReference>
<evidence type="ECO:0000256" key="4">
    <source>
        <dbReference type="ARBA" id="ARBA00022651"/>
    </source>
</evidence>
<dbReference type="InterPro" id="IPR043595">
    <property type="entry name" value="FaeB/C/D"/>
</dbReference>
<evidence type="ECO:0000256" key="1">
    <source>
        <dbReference type="ARBA" id="ARBA00004613"/>
    </source>
</evidence>
<keyword evidence="5 11" id="KW-0732">Signal</keyword>
<evidence type="ECO:0000256" key="11">
    <source>
        <dbReference type="SAM" id="SignalP"/>
    </source>
</evidence>
<evidence type="ECO:0000256" key="9">
    <source>
        <dbReference type="ARBA" id="ARBA00034075"/>
    </source>
</evidence>
<organism evidence="13 14">
    <name type="scientific">Mycena chlorophos</name>
    <name type="common">Agaric fungus</name>
    <name type="synonym">Agaricus chlorophos</name>
    <dbReference type="NCBI Taxonomy" id="658473"/>
    <lineage>
        <taxon>Eukaryota</taxon>
        <taxon>Fungi</taxon>
        <taxon>Dikarya</taxon>
        <taxon>Basidiomycota</taxon>
        <taxon>Agaricomycotina</taxon>
        <taxon>Agaricomycetes</taxon>
        <taxon>Agaricomycetidae</taxon>
        <taxon>Agaricales</taxon>
        <taxon>Marasmiineae</taxon>
        <taxon>Mycenaceae</taxon>
        <taxon>Mycena</taxon>
    </lineage>
</organism>
<accession>A0ABQ0LTM1</accession>
<keyword evidence="8" id="KW-0624">Polysaccharide degradation</keyword>
<keyword evidence="4" id="KW-0858">Xylan degradation</keyword>
<feature type="signal peptide" evidence="11">
    <location>
        <begin position="1"/>
        <end position="20"/>
    </location>
</feature>
<dbReference type="SUPFAM" id="SSF53474">
    <property type="entry name" value="alpha/beta-Hydrolases"/>
    <property type="match status" value="1"/>
</dbReference>
<comment type="catalytic activity">
    <reaction evidence="9">
        <text>feruloyl-polysaccharide + H2O = ferulate + polysaccharide.</text>
        <dbReference type="EC" id="3.1.1.73"/>
    </reaction>
</comment>
<evidence type="ECO:0000256" key="2">
    <source>
        <dbReference type="ARBA" id="ARBA00013091"/>
    </source>
</evidence>
<dbReference type="EC" id="3.1.1.73" evidence="2"/>
<evidence type="ECO:0000259" key="12">
    <source>
        <dbReference type="Pfam" id="PF00326"/>
    </source>
</evidence>
<proteinExistence type="predicted"/>
<feature type="chain" id="PRO_5046029666" description="feruloyl esterase" evidence="11">
    <location>
        <begin position="21"/>
        <end position="481"/>
    </location>
</feature>
<evidence type="ECO:0000256" key="7">
    <source>
        <dbReference type="ARBA" id="ARBA00023277"/>
    </source>
</evidence>
<dbReference type="PROSITE" id="PS51257">
    <property type="entry name" value="PROKAR_LIPOPROTEIN"/>
    <property type="match status" value="1"/>
</dbReference>
<protein>
    <recommendedName>
        <fullName evidence="2">feruloyl esterase</fullName>
        <ecNumber evidence="2">3.1.1.73</ecNumber>
    </recommendedName>
</protein>
<evidence type="ECO:0000313" key="13">
    <source>
        <dbReference type="EMBL" id="GAT54470.1"/>
    </source>
</evidence>
<evidence type="ECO:0000256" key="6">
    <source>
        <dbReference type="ARBA" id="ARBA00022801"/>
    </source>
</evidence>
<dbReference type="InterPro" id="IPR001375">
    <property type="entry name" value="Peptidase_S9_cat"/>
</dbReference>
<dbReference type="Proteomes" id="UP000815677">
    <property type="component" value="Unassembled WGS sequence"/>
</dbReference>
<dbReference type="EMBL" id="DF848664">
    <property type="protein sequence ID" value="GAT54470.1"/>
    <property type="molecule type" value="Genomic_DNA"/>
</dbReference>